<proteinExistence type="predicted"/>
<dbReference type="EMBL" id="GBRH01204276">
    <property type="protein sequence ID" value="JAD93619.1"/>
    <property type="molecule type" value="Transcribed_RNA"/>
</dbReference>
<reference evidence="2" key="1">
    <citation type="submission" date="2014-09" db="EMBL/GenBank/DDBJ databases">
        <authorList>
            <person name="Magalhaes I.L.F."/>
            <person name="Oliveira U."/>
            <person name="Santos F.R."/>
            <person name="Vidigal T.H.D.A."/>
            <person name="Brescovit A.D."/>
            <person name="Santos A.J."/>
        </authorList>
    </citation>
    <scope>NUCLEOTIDE SEQUENCE</scope>
    <source>
        <tissue evidence="2">Shoot tissue taken approximately 20 cm above the soil surface</tissue>
    </source>
</reference>
<protein>
    <submittedName>
        <fullName evidence="2">Uncharacterized protein</fullName>
    </submittedName>
</protein>
<evidence type="ECO:0000313" key="2">
    <source>
        <dbReference type="EMBL" id="JAD93619.1"/>
    </source>
</evidence>
<sequence>MTWRFATNNQLLSLAICVLICHFFLVYSPLELYRESIITCFSCLD</sequence>
<evidence type="ECO:0000256" key="1">
    <source>
        <dbReference type="SAM" id="Phobius"/>
    </source>
</evidence>
<dbReference type="AlphaFoldDB" id="A0A0A9DYM6"/>
<name>A0A0A9DYM6_ARUDO</name>
<feature type="transmembrane region" description="Helical" evidence="1">
    <location>
        <begin position="12"/>
        <end position="30"/>
    </location>
</feature>
<keyword evidence="1" id="KW-1133">Transmembrane helix</keyword>
<reference evidence="2" key="2">
    <citation type="journal article" date="2015" name="Data Brief">
        <title>Shoot transcriptome of the giant reed, Arundo donax.</title>
        <authorList>
            <person name="Barrero R.A."/>
            <person name="Guerrero F.D."/>
            <person name="Moolhuijzen P."/>
            <person name="Goolsby J.A."/>
            <person name="Tidwell J."/>
            <person name="Bellgard S.E."/>
            <person name="Bellgard M.I."/>
        </authorList>
    </citation>
    <scope>NUCLEOTIDE SEQUENCE</scope>
    <source>
        <tissue evidence="2">Shoot tissue taken approximately 20 cm above the soil surface</tissue>
    </source>
</reference>
<keyword evidence="1" id="KW-0812">Transmembrane</keyword>
<keyword evidence="1" id="KW-0472">Membrane</keyword>
<accession>A0A0A9DYM6</accession>
<organism evidence="2">
    <name type="scientific">Arundo donax</name>
    <name type="common">Giant reed</name>
    <name type="synonym">Donax arundinaceus</name>
    <dbReference type="NCBI Taxonomy" id="35708"/>
    <lineage>
        <taxon>Eukaryota</taxon>
        <taxon>Viridiplantae</taxon>
        <taxon>Streptophyta</taxon>
        <taxon>Embryophyta</taxon>
        <taxon>Tracheophyta</taxon>
        <taxon>Spermatophyta</taxon>
        <taxon>Magnoliopsida</taxon>
        <taxon>Liliopsida</taxon>
        <taxon>Poales</taxon>
        <taxon>Poaceae</taxon>
        <taxon>PACMAD clade</taxon>
        <taxon>Arundinoideae</taxon>
        <taxon>Arundineae</taxon>
        <taxon>Arundo</taxon>
    </lineage>
</organism>